<proteinExistence type="predicted"/>
<feature type="domain" description="NIF system FeS cluster assembly NifU N-terminal" evidence="1">
    <location>
        <begin position="15"/>
        <end position="122"/>
    </location>
</feature>
<dbReference type="Pfam" id="PF01592">
    <property type="entry name" value="NifU_N"/>
    <property type="match status" value="1"/>
</dbReference>
<sequence length="163" mass="17708">FSSSDASIDLSLSLVADHYENPRNVWSLDKTSKSAGTGLEGASGYGDGKTVDTRCETFGCGSAIAFSLLTTEWVKGKMVEEAQTIKNTDIAKDLCLPPVKMPCSMLAEDAIKATLADYKLKQEPTEGEVKKKWACREACSRSHQLSAHLPSNHLDVQKLLTLQ</sequence>
<dbReference type="GO" id="GO:0016226">
    <property type="term" value="P:iron-sulfur cluster assembly"/>
    <property type="evidence" value="ECO:0007669"/>
    <property type="project" value="InterPro"/>
</dbReference>
<dbReference type="CDD" id="cd06664">
    <property type="entry name" value="IscU_like"/>
    <property type="match status" value="1"/>
</dbReference>
<dbReference type="PANTHER" id="PTHR10093">
    <property type="entry name" value="IRON-SULFUR CLUSTER ASSEMBLY ENZYME NIFU HOMOLOG"/>
    <property type="match status" value="1"/>
</dbReference>
<reference evidence="2" key="1">
    <citation type="submission" date="2023-03" db="UniProtKB">
        <authorList>
            <consortium name="Ensembl"/>
        </authorList>
    </citation>
    <scope>IDENTIFICATION</scope>
</reference>
<dbReference type="Gene3D" id="3.90.1010.10">
    <property type="match status" value="1"/>
</dbReference>
<organism evidence="2">
    <name type="scientific">Equus asinus asinus</name>
    <dbReference type="NCBI Taxonomy" id="83772"/>
    <lineage>
        <taxon>Eukaryota</taxon>
        <taxon>Metazoa</taxon>
        <taxon>Chordata</taxon>
        <taxon>Craniata</taxon>
        <taxon>Vertebrata</taxon>
        <taxon>Euteleostomi</taxon>
        <taxon>Mammalia</taxon>
        <taxon>Eutheria</taxon>
        <taxon>Laurasiatheria</taxon>
        <taxon>Perissodactyla</taxon>
        <taxon>Equidae</taxon>
        <taxon>Equus</taxon>
    </lineage>
</organism>
<name>A0A8C4PGQ6_EQUAS</name>
<dbReference type="FunFam" id="3.90.1010.10:FF:000013">
    <property type="entry name" value="Iron-sulfur cluster assembly enzyme ISCU, mitochondrial"/>
    <property type="match status" value="1"/>
</dbReference>
<dbReference type="InterPro" id="IPR002871">
    <property type="entry name" value="NIF_FeS_clus_asmbl_NifU_N"/>
</dbReference>
<dbReference type="AlphaFoldDB" id="A0A8C4PGQ6"/>
<dbReference type="Ensembl" id="ENSEAST00005004671.1">
    <property type="protein sequence ID" value="ENSEASP00005004259.1"/>
    <property type="gene ID" value="ENSEASG00005003229.1"/>
</dbReference>
<evidence type="ECO:0000313" key="2">
    <source>
        <dbReference type="Ensembl" id="ENSEASP00005004259.1"/>
    </source>
</evidence>
<protein>
    <recommendedName>
        <fullName evidence="1">NIF system FeS cluster assembly NifU N-terminal domain-containing protein</fullName>
    </recommendedName>
</protein>
<dbReference type="GO" id="GO:0051536">
    <property type="term" value="F:iron-sulfur cluster binding"/>
    <property type="evidence" value="ECO:0007669"/>
    <property type="project" value="InterPro"/>
</dbReference>
<dbReference type="SUPFAM" id="SSF82649">
    <property type="entry name" value="SufE/NifU"/>
    <property type="match status" value="1"/>
</dbReference>
<accession>A0A8C4PGQ6</accession>
<dbReference type="GO" id="GO:0005506">
    <property type="term" value="F:iron ion binding"/>
    <property type="evidence" value="ECO:0007669"/>
    <property type="project" value="InterPro"/>
</dbReference>
<evidence type="ECO:0000259" key="1">
    <source>
        <dbReference type="Pfam" id="PF01592"/>
    </source>
</evidence>